<dbReference type="GO" id="GO:0009002">
    <property type="term" value="F:serine-type D-Ala-D-Ala carboxypeptidase activity"/>
    <property type="evidence" value="ECO:0007669"/>
    <property type="project" value="InterPro"/>
</dbReference>
<evidence type="ECO:0000256" key="8">
    <source>
        <dbReference type="PIRSR" id="PIRSR618044-1"/>
    </source>
</evidence>
<keyword evidence="3 11" id="KW-0732">Signal</keyword>
<keyword evidence="14" id="KW-1185">Reference proteome</keyword>
<dbReference type="InterPro" id="IPR015956">
    <property type="entry name" value="Peniciliin-bd_prot_C_sf"/>
</dbReference>
<proteinExistence type="inferred from homology"/>
<dbReference type="SUPFAM" id="SSF69189">
    <property type="entry name" value="Penicillin-binding protein associated domain"/>
    <property type="match status" value="1"/>
</dbReference>
<dbReference type="GO" id="GO:0071555">
    <property type="term" value="P:cell wall organization"/>
    <property type="evidence" value="ECO:0007669"/>
    <property type="project" value="UniProtKB-KW"/>
</dbReference>
<dbReference type="InterPro" id="IPR018044">
    <property type="entry name" value="Peptidase_S11"/>
</dbReference>
<accession>A0A1Q2D8S3</accession>
<evidence type="ECO:0000256" key="4">
    <source>
        <dbReference type="ARBA" id="ARBA00022801"/>
    </source>
</evidence>
<keyword evidence="7" id="KW-0961">Cell wall biogenesis/degradation</keyword>
<dbReference type="AlphaFoldDB" id="A0A1Q2D8S3"/>
<dbReference type="GO" id="GO:0008360">
    <property type="term" value="P:regulation of cell shape"/>
    <property type="evidence" value="ECO:0007669"/>
    <property type="project" value="UniProtKB-KW"/>
</dbReference>
<reference evidence="13 14" key="1">
    <citation type="journal article" date="2010" name="Int. J. Syst. Evol. Microbiol.">
        <title>Vagococcus penaei sp. nov., isolated from spoilage microbiota of cooked shrimp (Penaeus vannamei).</title>
        <authorList>
            <person name="Jaffres E."/>
            <person name="Prevost H."/>
            <person name="Rossero A."/>
            <person name="Joffraud J.J."/>
            <person name="Dousset X."/>
        </authorList>
    </citation>
    <scope>NUCLEOTIDE SEQUENCE [LARGE SCALE GENOMIC DNA]</scope>
    <source>
        <strain evidence="13 14">CD276</strain>
    </source>
</reference>
<dbReference type="EMBL" id="CP019609">
    <property type="protein sequence ID" value="AQP54794.1"/>
    <property type="molecule type" value="Genomic_DNA"/>
</dbReference>
<dbReference type="InterPro" id="IPR037167">
    <property type="entry name" value="Peptidase_S11_C_sf"/>
</dbReference>
<dbReference type="PANTHER" id="PTHR21581:SF11">
    <property type="entry name" value="D-ALANYL-D-ALANINE CARBOXYPEPTIDASE DACA"/>
    <property type="match status" value="1"/>
</dbReference>
<keyword evidence="6" id="KW-0573">Peptidoglycan synthesis</keyword>
<sequence length="419" mass="46491">MVLLTTFILIPSSSSLAKTNTNQAEPVTIYAKAAMVTDIETGKILYAKNIDEALGIASMTKLITAYLVYESVANGQINWTDQVKISDSLIKTTENPELSNVPLYKNQTYTVQDLLYASLISSANAATSALAEFISGSEPKFVDQMRAKMTEWGITDSFLISSSGLGTMFLENGKYPGSHDDDENRLSARDMTIVAEHLLADYPDVLAITKLSEYILFNGTKNQTLLTNSNYMLPNMPYYYAGVDGLKTGTTDLAGACFIGTIEKDGRRYISVVMGVDEEHNRFIETQKMLDYVFQTWVYQPVVTQGQSAVEPTMPVNLGKEATVPLKTDQTVSAWVNTNQAEASVDVSFEPKSSYTNGLNAPVKENKLVGYERIQSADRLGFLHPQQNKVTHVPVKTAQSIEKVNFFVEVWHKVRNFFH</sequence>
<dbReference type="Gene3D" id="2.60.410.10">
    <property type="entry name" value="D-Ala-D-Ala carboxypeptidase, C-terminal domain"/>
    <property type="match status" value="1"/>
</dbReference>
<feature type="chain" id="PRO_5039432607" description="Peptidase S11 D-alanyl-D-alanine carboxypeptidase A N-terminal domain-containing protein" evidence="11">
    <location>
        <begin position="18"/>
        <end position="419"/>
    </location>
</feature>
<dbReference type="Gene3D" id="3.40.710.10">
    <property type="entry name" value="DD-peptidase/beta-lactamase superfamily"/>
    <property type="match status" value="1"/>
</dbReference>
<feature type="signal peptide" evidence="11">
    <location>
        <begin position="1"/>
        <end position="17"/>
    </location>
</feature>
<comment type="similarity">
    <text evidence="2 10">Belongs to the peptidase S11 family.</text>
</comment>
<feature type="domain" description="Peptidase S11 D-alanyl-D-alanine carboxypeptidase A N-terminal" evidence="12">
    <location>
        <begin position="22"/>
        <end position="277"/>
    </location>
</feature>
<dbReference type="InterPro" id="IPR012338">
    <property type="entry name" value="Beta-lactam/transpept-like"/>
</dbReference>
<evidence type="ECO:0000256" key="7">
    <source>
        <dbReference type="ARBA" id="ARBA00023316"/>
    </source>
</evidence>
<evidence type="ECO:0000256" key="3">
    <source>
        <dbReference type="ARBA" id="ARBA00022729"/>
    </source>
</evidence>
<dbReference type="PRINTS" id="PR00725">
    <property type="entry name" value="DADACBPTASE1"/>
</dbReference>
<evidence type="ECO:0000256" key="11">
    <source>
        <dbReference type="SAM" id="SignalP"/>
    </source>
</evidence>
<dbReference type="PANTHER" id="PTHR21581">
    <property type="entry name" value="D-ALANYL-D-ALANINE CARBOXYPEPTIDASE"/>
    <property type="match status" value="1"/>
</dbReference>
<gene>
    <name evidence="13" type="ORF">BW732_06340</name>
</gene>
<evidence type="ECO:0000256" key="10">
    <source>
        <dbReference type="RuleBase" id="RU004016"/>
    </source>
</evidence>
<evidence type="ECO:0000256" key="1">
    <source>
        <dbReference type="ARBA" id="ARBA00003217"/>
    </source>
</evidence>
<organism evidence="13 14">
    <name type="scientific">Vagococcus penaei</name>
    <dbReference type="NCBI Taxonomy" id="633807"/>
    <lineage>
        <taxon>Bacteria</taxon>
        <taxon>Bacillati</taxon>
        <taxon>Bacillota</taxon>
        <taxon>Bacilli</taxon>
        <taxon>Lactobacillales</taxon>
        <taxon>Enterococcaceae</taxon>
        <taxon>Vagococcus</taxon>
    </lineage>
</organism>
<comment type="function">
    <text evidence="1">Removes C-terminal D-alanyl residues from sugar-peptide cell wall precursors.</text>
</comment>
<dbReference type="Pfam" id="PF00768">
    <property type="entry name" value="Peptidase_S11"/>
    <property type="match status" value="1"/>
</dbReference>
<evidence type="ECO:0000256" key="9">
    <source>
        <dbReference type="PIRSR" id="PIRSR618044-2"/>
    </source>
</evidence>
<evidence type="ECO:0000256" key="6">
    <source>
        <dbReference type="ARBA" id="ARBA00022984"/>
    </source>
</evidence>
<dbReference type="SUPFAM" id="SSF56601">
    <property type="entry name" value="beta-lactamase/transpeptidase-like"/>
    <property type="match status" value="1"/>
</dbReference>
<feature type="active site" evidence="8">
    <location>
        <position position="122"/>
    </location>
</feature>
<keyword evidence="5" id="KW-0133">Cell shape</keyword>
<dbReference type="GO" id="GO:0009252">
    <property type="term" value="P:peptidoglycan biosynthetic process"/>
    <property type="evidence" value="ECO:0007669"/>
    <property type="project" value="UniProtKB-KW"/>
</dbReference>
<dbReference type="STRING" id="633807.BW732_06340"/>
<evidence type="ECO:0000259" key="12">
    <source>
        <dbReference type="Pfam" id="PF00768"/>
    </source>
</evidence>
<evidence type="ECO:0000256" key="5">
    <source>
        <dbReference type="ARBA" id="ARBA00022960"/>
    </source>
</evidence>
<evidence type="ECO:0000313" key="13">
    <source>
        <dbReference type="EMBL" id="AQP54794.1"/>
    </source>
</evidence>
<dbReference type="GO" id="GO:0006508">
    <property type="term" value="P:proteolysis"/>
    <property type="evidence" value="ECO:0007669"/>
    <property type="project" value="InterPro"/>
</dbReference>
<feature type="active site" description="Acyl-ester intermediate" evidence="8">
    <location>
        <position position="58"/>
    </location>
</feature>
<feature type="binding site" evidence="9">
    <location>
        <position position="247"/>
    </location>
    <ligand>
        <name>substrate</name>
    </ligand>
</feature>
<feature type="active site" description="Proton acceptor" evidence="8">
    <location>
        <position position="61"/>
    </location>
</feature>
<name>A0A1Q2D8S3_9ENTE</name>
<evidence type="ECO:0000256" key="2">
    <source>
        <dbReference type="ARBA" id="ARBA00007164"/>
    </source>
</evidence>
<dbReference type="Proteomes" id="UP000188246">
    <property type="component" value="Chromosome"/>
</dbReference>
<evidence type="ECO:0000313" key="14">
    <source>
        <dbReference type="Proteomes" id="UP000188246"/>
    </source>
</evidence>
<keyword evidence="4" id="KW-0378">Hydrolase</keyword>
<dbReference type="KEGG" id="vpi:BW732_06340"/>
<protein>
    <recommendedName>
        <fullName evidence="12">Peptidase S11 D-alanyl-D-alanine carboxypeptidase A N-terminal domain-containing protein</fullName>
    </recommendedName>
</protein>
<dbReference type="InterPro" id="IPR001967">
    <property type="entry name" value="Peptidase_S11_N"/>
</dbReference>